<dbReference type="EMBL" id="FWZT01000013">
    <property type="protein sequence ID" value="SMF42924.1"/>
    <property type="molecule type" value="Genomic_DNA"/>
</dbReference>
<accession>A0A1Y6C952</accession>
<dbReference type="CDD" id="cd03112">
    <property type="entry name" value="CobW-like"/>
    <property type="match status" value="1"/>
</dbReference>
<protein>
    <submittedName>
        <fullName evidence="8">GTPase, G3E family</fullName>
    </submittedName>
</protein>
<evidence type="ECO:0000256" key="3">
    <source>
        <dbReference type="ARBA" id="ARBA00023186"/>
    </source>
</evidence>
<reference evidence="9" key="1">
    <citation type="submission" date="2017-04" db="EMBL/GenBank/DDBJ databases">
        <authorList>
            <person name="Varghese N."/>
            <person name="Submissions S."/>
        </authorList>
    </citation>
    <scope>NUCLEOTIDE SEQUENCE [LARGE SCALE GENOMIC DNA]</scope>
    <source>
        <strain evidence="9">RKEM611</strain>
    </source>
</reference>
<dbReference type="STRING" id="1513793.SAMN06296036_11332"/>
<keyword evidence="9" id="KW-1185">Reference proteome</keyword>
<dbReference type="SMART" id="SM00833">
    <property type="entry name" value="CobW_C"/>
    <property type="match status" value="1"/>
</dbReference>
<dbReference type="Pfam" id="PF02492">
    <property type="entry name" value="cobW"/>
    <property type="match status" value="1"/>
</dbReference>
<dbReference type="InterPro" id="IPR011629">
    <property type="entry name" value="CobW-like_C"/>
</dbReference>
<dbReference type="SUPFAM" id="SSF52540">
    <property type="entry name" value="P-loop containing nucleoside triphosphate hydrolases"/>
    <property type="match status" value="1"/>
</dbReference>
<organism evidence="8 9">
    <name type="scientific">Pseudobacteriovorax antillogorgiicola</name>
    <dbReference type="NCBI Taxonomy" id="1513793"/>
    <lineage>
        <taxon>Bacteria</taxon>
        <taxon>Pseudomonadati</taxon>
        <taxon>Bdellovibrionota</taxon>
        <taxon>Oligoflexia</taxon>
        <taxon>Oligoflexales</taxon>
        <taxon>Pseudobacteriovoracaceae</taxon>
        <taxon>Pseudobacteriovorax</taxon>
    </lineage>
</organism>
<dbReference type="Gene3D" id="3.40.50.300">
    <property type="entry name" value="P-loop containing nucleotide triphosphate hydrolases"/>
    <property type="match status" value="1"/>
</dbReference>
<dbReference type="GO" id="GO:0016787">
    <property type="term" value="F:hydrolase activity"/>
    <property type="evidence" value="ECO:0007669"/>
    <property type="project" value="UniProtKB-KW"/>
</dbReference>
<dbReference type="PANTHER" id="PTHR43603">
    <property type="entry name" value="COBW DOMAIN-CONTAINING PROTEIN DDB_G0274527"/>
    <property type="match status" value="1"/>
</dbReference>
<keyword evidence="2" id="KW-0378">Hydrolase</keyword>
<dbReference type="InterPro" id="IPR003495">
    <property type="entry name" value="CobW/HypB/UreG_nucleotide-bd"/>
</dbReference>
<keyword evidence="3" id="KW-0143">Chaperone</keyword>
<evidence type="ECO:0000313" key="9">
    <source>
        <dbReference type="Proteomes" id="UP000192907"/>
    </source>
</evidence>
<gene>
    <name evidence="8" type="ORF">SAMN06296036_11332</name>
</gene>
<dbReference type="Gene3D" id="3.30.1220.10">
    <property type="entry name" value="CobW-like, C-terminal domain"/>
    <property type="match status" value="1"/>
</dbReference>
<evidence type="ECO:0000256" key="4">
    <source>
        <dbReference type="ARBA" id="ARBA00034320"/>
    </source>
</evidence>
<dbReference type="Proteomes" id="UP000192907">
    <property type="component" value="Unassembled WGS sequence"/>
</dbReference>
<evidence type="ECO:0000256" key="1">
    <source>
        <dbReference type="ARBA" id="ARBA00022741"/>
    </source>
</evidence>
<comment type="similarity">
    <text evidence="4">Belongs to the SIMIBI class G3E GTPase family. ZNG1 subfamily.</text>
</comment>
<dbReference type="Pfam" id="PF07683">
    <property type="entry name" value="CobW_C"/>
    <property type="match status" value="1"/>
</dbReference>
<name>A0A1Y6C952_9BACT</name>
<dbReference type="InterPro" id="IPR051927">
    <property type="entry name" value="Zn_Chap_cDPG_Synth"/>
</dbReference>
<dbReference type="InterPro" id="IPR027417">
    <property type="entry name" value="P-loop_NTPase"/>
</dbReference>
<dbReference type="OrthoDB" id="9808822at2"/>
<sequence length="430" mass="48878">MDTKETSHNTFEKLPVTVLSGFLGSGKTTLMKHILSNQTELKVALIVNNMSSINIDAALLEERGLSFQRVEERLVELSNGCICCTLRDDLLSEVEALAKAQKYDYLLIESTGISEPMPVAETFEFRTEEGHSLSDYAELDTMVTVVDAANFLTHFKSGDRLADRDMALDDGDTRNLSSLLTDQVEFADVIILNKIDLIEESELSHLEAILSQLNQKASICRTEFSQVELDKVLGTKRFNFEEARLAPGWLKVLQGEEVSESEEFGISHLAYESRKPFHPERFADLLSDTDFMDKLLRAKGYFWIASQPAISIILSLAGTILNCERGGIWWAAVPPEKRPPESNQEFYSWLQKVWDDTFGDRRTRLVFIGQDLNKDHIRNCLDQALLTEKEINTPQSWKSFEDPFPPWEKMQELTDHFEIAAKAEKQQQAQ</sequence>
<comment type="function">
    <text evidence="5">Zinc chaperone that directly transfers zinc cofactor to target proteins, thereby activating them. Zinc is transferred from the CXCC motif in the GTPase domain to the zinc binding site in target proteins in a process requiring GTP hydrolysis.</text>
</comment>
<dbReference type="GO" id="GO:0000166">
    <property type="term" value="F:nucleotide binding"/>
    <property type="evidence" value="ECO:0007669"/>
    <property type="project" value="UniProtKB-KW"/>
</dbReference>
<evidence type="ECO:0000256" key="5">
    <source>
        <dbReference type="ARBA" id="ARBA00045658"/>
    </source>
</evidence>
<evidence type="ECO:0000256" key="6">
    <source>
        <dbReference type="ARBA" id="ARBA00049117"/>
    </source>
</evidence>
<dbReference type="AlphaFoldDB" id="A0A1Y6C952"/>
<dbReference type="RefSeq" id="WP_132321026.1">
    <property type="nucleotide sequence ID" value="NZ_FWZT01000013.1"/>
</dbReference>
<dbReference type="InterPro" id="IPR036627">
    <property type="entry name" value="CobW-likC_sf"/>
</dbReference>
<evidence type="ECO:0000313" key="8">
    <source>
        <dbReference type="EMBL" id="SMF42924.1"/>
    </source>
</evidence>
<evidence type="ECO:0000256" key="2">
    <source>
        <dbReference type="ARBA" id="ARBA00022801"/>
    </source>
</evidence>
<comment type="catalytic activity">
    <reaction evidence="6">
        <text>GTP + H2O = GDP + phosphate + H(+)</text>
        <dbReference type="Rhea" id="RHEA:19669"/>
        <dbReference type="ChEBI" id="CHEBI:15377"/>
        <dbReference type="ChEBI" id="CHEBI:15378"/>
        <dbReference type="ChEBI" id="CHEBI:37565"/>
        <dbReference type="ChEBI" id="CHEBI:43474"/>
        <dbReference type="ChEBI" id="CHEBI:58189"/>
    </reaction>
    <physiologicalReaction direction="left-to-right" evidence="6">
        <dbReference type="Rhea" id="RHEA:19670"/>
    </physiologicalReaction>
</comment>
<proteinExistence type="inferred from homology"/>
<keyword evidence="1" id="KW-0547">Nucleotide-binding</keyword>
<dbReference type="PANTHER" id="PTHR43603:SF1">
    <property type="entry name" value="ZINC-REGULATED GTPASE METALLOPROTEIN ACTIVATOR 1"/>
    <property type="match status" value="1"/>
</dbReference>
<evidence type="ECO:0000259" key="7">
    <source>
        <dbReference type="SMART" id="SM00833"/>
    </source>
</evidence>
<feature type="domain" description="CobW C-terminal" evidence="7">
    <location>
        <begin position="266"/>
        <end position="385"/>
    </location>
</feature>